<protein>
    <recommendedName>
        <fullName evidence="7">Rhodopsin domain-containing protein</fullName>
    </recommendedName>
</protein>
<keyword evidence="9" id="KW-1185">Reference proteome</keyword>
<evidence type="ECO:0000256" key="3">
    <source>
        <dbReference type="ARBA" id="ARBA00022989"/>
    </source>
</evidence>
<evidence type="ECO:0000313" key="9">
    <source>
        <dbReference type="Proteomes" id="UP000800035"/>
    </source>
</evidence>
<reference evidence="8" key="1">
    <citation type="journal article" date="2020" name="Stud. Mycol.">
        <title>101 Dothideomycetes genomes: a test case for predicting lifestyles and emergence of pathogens.</title>
        <authorList>
            <person name="Haridas S."/>
            <person name="Albert R."/>
            <person name="Binder M."/>
            <person name="Bloem J."/>
            <person name="Labutti K."/>
            <person name="Salamov A."/>
            <person name="Andreopoulos B."/>
            <person name="Baker S."/>
            <person name="Barry K."/>
            <person name="Bills G."/>
            <person name="Bluhm B."/>
            <person name="Cannon C."/>
            <person name="Castanera R."/>
            <person name="Culley D."/>
            <person name="Daum C."/>
            <person name="Ezra D."/>
            <person name="Gonzalez J."/>
            <person name="Henrissat B."/>
            <person name="Kuo A."/>
            <person name="Liang C."/>
            <person name="Lipzen A."/>
            <person name="Lutzoni F."/>
            <person name="Magnuson J."/>
            <person name="Mondo S."/>
            <person name="Nolan M."/>
            <person name="Ohm R."/>
            <person name="Pangilinan J."/>
            <person name="Park H.-J."/>
            <person name="Ramirez L."/>
            <person name="Alfaro M."/>
            <person name="Sun H."/>
            <person name="Tritt A."/>
            <person name="Yoshinaga Y."/>
            <person name="Zwiers L.-H."/>
            <person name="Turgeon B."/>
            <person name="Goodwin S."/>
            <person name="Spatafora J."/>
            <person name="Crous P."/>
            <person name="Grigoriev I."/>
        </authorList>
    </citation>
    <scope>NUCLEOTIDE SEQUENCE</scope>
    <source>
        <strain evidence="8">CBS 675.92</strain>
    </source>
</reference>
<feature type="transmembrane region" description="Helical" evidence="6">
    <location>
        <begin position="6"/>
        <end position="24"/>
    </location>
</feature>
<keyword evidence="4 6" id="KW-0472">Membrane</keyword>
<comment type="similarity">
    <text evidence="5">Belongs to the SAT4 family.</text>
</comment>
<evidence type="ECO:0000256" key="6">
    <source>
        <dbReference type="SAM" id="Phobius"/>
    </source>
</evidence>
<proteinExistence type="inferred from homology"/>
<keyword evidence="3 6" id="KW-1133">Transmembrane helix</keyword>
<evidence type="ECO:0000256" key="2">
    <source>
        <dbReference type="ARBA" id="ARBA00022692"/>
    </source>
</evidence>
<evidence type="ECO:0000256" key="4">
    <source>
        <dbReference type="ARBA" id="ARBA00023136"/>
    </source>
</evidence>
<name>A0A6A5TT76_9PLEO</name>
<organism evidence="8 9">
    <name type="scientific">Byssothecium circinans</name>
    <dbReference type="NCBI Taxonomy" id="147558"/>
    <lineage>
        <taxon>Eukaryota</taxon>
        <taxon>Fungi</taxon>
        <taxon>Dikarya</taxon>
        <taxon>Ascomycota</taxon>
        <taxon>Pezizomycotina</taxon>
        <taxon>Dothideomycetes</taxon>
        <taxon>Pleosporomycetidae</taxon>
        <taxon>Pleosporales</taxon>
        <taxon>Massarineae</taxon>
        <taxon>Massarinaceae</taxon>
        <taxon>Byssothecium</taxon>
    </lineage>
</organism>
<gene>
    <name evidence="8" type="ORF">CC80DRAFT_109245</name>
</gene>
<dbReference type="GO" id="GO:0016020">
    <property type="term" value="C:membrane"/>
    <property type="evidence" value="ECO:0007669"/>
    <property type="project" value="UniProtKB-SubCell"/>
</dbReference>
<dbReference type="AlphaFoldDB" id="A0A6A5TT76"/>
<dbReference type="PANTHER" id="PTHR33048:SF146">
    <property type="entry name" value="INTEGRAL MEMBRANE PROTEIN"/>
    <property type="match status" value="1"/>
</dbReference>
<accession>A0A6A5TT76</accession>
<feature type="domain" description="Rhodopsin" evidence="7">
    <location>
        <begin position="26"/>
        <end position="117"/>
    </location>
</feature>
<dbReference type="InterPro" id="IPR052337">
    <property type="entry name" value="SAT4-like"/>
</dbReference>
<sequence>MRDYRLTLNAVAWTLASISTIFVVSRLYTRTRISSASPGSDDWCMYVGWLLAFICTVIVSIGTRYGFGQHIDDIKNPSDKVLAAMYTLVAPMFSLISSSFAKMSIVLSFMRIMGRTVTVTHRLIA</sequence>
<evidence type="ECO:0000313" key="8">
    <source>
        <dbReference type="EMBL" id="KAF1954939.1"/>
    </source>
</evidence>
<evidence type="ECO:0000259" key="7">
    <source>
        <dbReference type="Pfam" id="PF20684"/>
    </source>
</evidence>
<dbReference type="OrthoDB" id="3934549at2759"/>
<dbReference type="Pfam" id="PF20684">
    <property type="entry name" value="Fung_rhodopsin"/>
    <property type="match status" value="1"/>
</dbReference>
<dbReference type="Proteomes" id="UP000800035">
    <property type="component" value="Unassembled WGS sequence"/>
</dbReference>
<keyword evidence="2 6" id="KW-0812">Transmembrane</keyword>
<feature type="transmembrane region" description="Helical" evidence="6">
    <location>
        <begin position="83"/>
        <end position="105"/>
    </location>
</feature>
<comment type="subcellular location">
    <subcellularLocation>
        <location evidence="1">Membrane</location>
        <topology evidence="1">Multi-pass membrane protein</topology>
    </subcellularLocation>
</comment>
<dbReference type="PANTHER" id="PTHR33048">
    <property type="entry name" value="PTH11-LIKE INTEGRAL MEMBRANE PROTEIN (AFU_ORTHOLOGUE AFUA_5G11245)"/>
    <property type="match status" value="1"/>
</dbReference>
<evidence type="ECO:0000256" key="1">
    <source>
        <dbReference type="ARBA" id="ARBA00004141"/>
    </source>
</evidence>
<dbReference type="EMBL" id="ML976996">
    <property type="protein sequence ID" value="KAF1954939.1"/>
    <property type="molecule type" value="Genomic_DNA"/>
</dbReference>
<evidence type="ECO:0000256" key="5">
    <source>
        <dbReference type="ARBA" id="ARBA00038359"/>
    </source>
</evidence>
<feature type="transmembrane region" description="Helical" evidence="6">
    <location>
        <begin position="44"/>
        <end position="63"/>
    </location>
</feature>
<dbReference type="InterPro" id="IPR049326">
    <property type="entry name" value="Rhodopsin_dom_fungi"/>
</dbReference>